<protein>
    <recommendedName>
        <fullName evidence="4">Gustatory receptor</fullName>
    </recommendedName>
</protein>
<feature type="transmembrane region" description="Helical" evidence="1">
    <location>
        <begin position="301"/>
        <end position="324"/>
    </location>
</feature>
<evidence type="ECO:0000313" key="3">
    <source>
        <dbReference type="Proteomes" id="UP000708208"/>
    </source>
</evidence>
<evidence type="ECO:0000256" key="1">
    <source>
        <dbReference type="SAM" id="Phobius"/>
    </source>
</evidence>
<gene>
    <name evidence="2" type="ORF">AFUS01_LOCUS11855</name>
</gene>
<keyword evidence="1" id="KW-0472">Membrane</keyword>
<feature type="transmembrane region" description="Helical" evidence="1">
    <location>
        <begin position="77"/>
        <end position="99"/>
    </location>
</feature>
<keyword evidence="1" id="KW-1133">Transmembrane helix</keyword>
<evidence type="ECO:0000313" key="2">
    <source>
        <dbReference type="EMBL" id="CAG7722736.1"/>
    </source>
</evidence>
<organism evidence="2 3">
    <name type="scientific">Allacma fusca</name>
    <dbReference type="NCBI Taxonomy" id="39272"/>
    <lineage>
        <taxon>Eukaryota</taxon>
        <taxon>Metazoa</taxon>
        <taxon>Ecdysozoa</taxon>
        <taxon>Arthropoda</taxon>
        <taxon>Hexapoda</taxon>
        <taxon>Collembola</taxon>
        <taxon>Symphypleona</taxon>
        <taxon>Sminthuridae</taxon>
        <taxon>Allacma</taxon>
    </lineage>
</organism>
<accession>A0A8J2JRB5</accession>
<sequence>MVRPIHRNASASEVKQFYKLSNFTVPVLRLTVIVHQLVNIKDAVNQLNAISRFADDLQTHCATQCINISSKLRRNSIIIVAILVGIPLVIFSPIILYSFSNPIVTAPIILREAVVVLIPLQLESVYFDDADFIIQCDIVSEFYRQIEMVLVNKEDHLSRNCGSVHLAEVRKWHQFLLRNRKIVGQIGTTTKTPQLLALLEVTTNLTLFMYTICKLVTSSGTSFVENFVAKTVTIYVVVCFIRLYFKTRKAENVTAAEVRVHDALFALNEFPQAIEVQLELQGMRNTITATPSRIAFGNYVVLHKGVIITIFAQVVTYLIVLLQFDSARS</sequence>
<comment type="caution">
    <text evidence="2">The sequence shown here is derived from an EMBL/GenBank/DDBJ whole genome shotgun (WGS) entry which is preliminary data.</text>
</comment>
<name>A0A8J2JRB5_9HEXA</name>
<dbReference type="EMBL" id="CAJVCH010092152">
    <property type="protein sequence ID" value="CAG7722736.1"/>
    <property type="molecule type" value="Genomic_DNA"/>
</dbReference>
<keyword evidence="1" id="KW-0812">Transmembrane</keyword>
<evidence type="ECO:0008006" key="4">
    <source>
        <dbReference type="Google" id="ProtNLM"/>
    </source>
</evidence>
<feature type="transmembrane region" description="Helical" evidence="1">
    <location>
        <begin position="227"/>
        <end position="245"/>
    </location>
</feature>
<keyword evidence="3" id="KW-1185">Reference proteome</keyword>
<dbReference type="Proteomes" id="UP000708208">
    <property type="component" value="Unassembled WGS sequence"/>
</dbReference>
<proteinExistence type="predicted"/>
<dbReference type="AlphaFoldDB" id="A0A8J2JRB5"/>
<reference evidence="2" key="1">
    <citation type="submission" date="2021-06" db="EMBL/GenBank/DDBJ databases">
        <authorList>
            <person name="Hodson N. C."/>
            <person name="Mongue J. A."/>
            <person name="Jaron S. K."/>
        </authorList>
    </citation>
    <scope>NUCLEOTIDE SEQUENCE</scope>
</reference>